<keyword evidence="7" id="KW-1185">Reference proteome</keyword>
<comment type="similarity">
    <text evidence="4">Belongs to the cyclic nucleotide phosphodiesterase class-III family.</text>
</comment>
<organism evidence="6 7">
    <name type="scientific">Methylobacterium isbiliense</name>
    <dbReference type="NCBI Taxonomy" id="315478"/>
    <lineage>
        <taxon>Bacteria</taxon>
        <taxon>Pseudomonadati</taxon>
        <taxon>Pseudomonadota</taxon>
        <taxon>Alphaproteobacteria</taxon>
        <taxon>Hyphomicrobiales</taxon>
        <taxon>Methylobacteriaceae</taxon>
        <taxon>Methylobacterium</taxon>
    </lineage>
</organism>
<dbReference type="InterPro" id="IPR042283">
    <property type="entry name" value="GpdQ_catalytic"/>
</dbReference>
<name>A0ABQ4S887_9HYPH</name>
<dbReference type="InterPro" id="IPR029052">
    <property type="entry name" value="Metallo-depent_PP-like"/>
</dbReference>
<evidence type="ECO:0000256" key="3">
    <source>
        <dbReference type="ARBA" id="ARBA00023004"/>
    </source>
</evidence>
<dbReference type="SUPFAM" id="SSF56300">
    <property type="entry name" value="Metallo-dependent phosphatases"/>
    <property type="match status" value="1"/>
</dbReference>
<keyword evidence="3" id="KW-0408">Iron</keyword>
<protein>
    <submittedName>
        <fullName evidence="6">3',5'-cyclic adenosine monophosphate phosphodiesterase CpdA</fullName>
    </submittedName>
</protein>
<evidence type="ECO:0000256" key="4">
    <source>
        <dbReference type="ARBA" id="ARBA00025742"/>
    </source>
</evidence>
<comment type="caution">
    <text evidence="6">The sequence shown here is derived from an EMBL/GenBank/DDBJ whole genome shotgun (WGS) entry which is preliminary data.</text>
</comment>
<dbReference type="PANTHER" id="PTHR42988">
    <property type="entry name" value="PHOSPHOHYDROLASE"/>
    <property type="match status" value="1"/>
</dbReference>
<dbReference type="PANTHER" id="PTHR42988:SF2">
    <property type="entry name" value="CYCLIC NUCLEOTIDE PHOSPHODIESTERASE CBUA0032-RELATED"/>
    <property type="match status" value="1"/>
</dbReference>
<keyword evidence="1" id="KW-0479">Metal-binding</keyword>
<evidence type="ECO:0000259" key="5">
    <source>
        <dbReference type="Pfam" id="PF00149"/>
    </source>
</evidence>
<dbReference type="CDD" id="cd07402">
    <property type="entry name" value="MPP_GpdQ"/>
    <property type="match status" value="1"/>
</dbReference>
<evidence type="ECO:0000256" key="1">
    <source>
        <dbReference type="ARBA" id="ARBA00022723"/>
    </source>
</evidence>
<accession>A0ABQ4S887</accession>
<evidence type="ECO:0000313" key="6">
    <source>
        <dbReference type="EMBL" id="GJD98665.1"/>
    </source>
</evidence>
<reference evidence="6" key="2">
    <citation type="submission" date="2021-08" db="EMBL/GenBank/DDBJ databases">
        <authorList>
            <person name="Tani A."/>
            <person name="Ola A."/>
            <person name="Ogura Y."/>
            <person name="Katsura K."/>
            <person name="Hayashi T."/>
        </authorList>
    </citation>
    <scope>NUCLEOTIDE SEQUENCE</scope>
    <source>
        <strain evidence="6">DSM 17168</strain>
    </source>
</reference>
<dbReference type="InterPro" id="IPR050884">
    <property type="entry name" value="CNP_phosphodiesterase-III"/>
</dbReference>
<dbReference type="Proteomes" id="UP001055153">
    <property type="component" value="Unassembled WGS sequence"/>
</dbReference>
<dbReference type="RefSeq" id="WP_238233615.1">
    <property type="nucleotide sequence ID" value="NZ_BPQQ01000005.1"/>
</dbReference>
<dbReference type="InterPro" id="IPR026575">
    <property type="entry name" value="GpdQ/CpdA-like"/>
</dbReference>
<proteinExistence type="inferred from homology"/>
<gene>
    <name evidence="6" type="primary">cpdA_2</name>
    <name evidence="6" type="ORF">GMJLKIPL_0576</name>
</gene>
<dbReference type="Gene3D" id="3.60.21.40">
    <property type="entry name" value="GpdQ, catalytic alpha/beta sandwich domain"/>
    <property type="match status" value="1"/>
</dbReference>
<dbReference type="EMBL" id="BPQQ01000005">
    <property type="protein sequence ID" value="GJD98665.1"/>
    <property type="molecule type" value="Genomic_DNA"/>
</dbReference>
<evidence type="ECO:0000313" key="7">
    <source>
        <dbReference type="Proteomes" id="UP001055153"/>
    </source>
</evidence>
<dbReference type="InterPro" id="IPR042281">
    <property type="entry name" value="GpdQ_beta-strand"/>
</dbReference>
<dbReference type="Pfam" id="PF00149">
    <property type="entry name" value="Metallophos"/>
    <property type="match status" value="1"/>
</dbReference>
<dbReference type="Gene3D" id="3.30.750.180">
    <property type="entry name" value="GpdQ, beta-strand dimerisation domain"/>
    <property type="match status" value="1"/>
</dbReference>
<dbReference type="InterPro" id="IPR004843">
    <property type="entry name" value="Calcineurin-like_PHP"/>
</dbReference>
<keyword evidence="2" id="KW-0378">Hydrolase</keyword>
<reference evidence="6" key="1">
    <citation type="journal article" date="2021" name="Front. Microbiol.">
        <title>Comprehensive Comparative Genomics and Phenotyping of Methylobacterium Species.</title>
        <authorList>
            <person name="Alessa O."/>
            <person name="Ogura Y."/>
            <person name="Fujitani Y."/>
            <person name="Takami H."/>
            <person name="Hayashi T."/>
            <person name="Sahin N."/>
            <person name="Tani A."/>
        </authorList>
    </citation>
    <scope>NUCLEOTIDE SEQUENCE</scope>
    <source>
        <strain evidence="6">DSM 17168</strain>
    </source>
</reference>
<evidence type="ECO:0000256" key="2">
    <source>
        <dbReference type="ARBA" id="ARBA00022801"/>
    </source>
</evidence>
<feature type="domain" description="Calcineurin-like phosphoesterase" evidence="5">
    <location>
        <begin position="1"/>
        <end position="199"/>
    </location>
</feature>
<sequence>MLIAQITDLHVRPRGRPAYRVAETTMLTARALDALAALHPRPDVVLVTGDLVDRGLPEEYAVLRSLLGRLPIPVFVVPGNHDRRGPLREGLPAAWLPGADGEFVHYVVDDWPVRLIGLDTVVPGADHGGLCEARLAFLEAALAAGLSRPTVVFMHHPPFACGMAAMDRIRLFDGEARFRALIEAHGTVERVLCGHHHRPIQTRYAGTLALVAPGVAHQVALDLASEREDLLVLEPPAFQLHRYAPETGLVTHMAYVERFPGPYPFAADPASS</sequence>